<accession>A0ABR4QR97</accession>
<sequence length="374" mass="43435">MSGKASVSRLYLEHWRTQGGLNVPPPRSQVPVEFPPVSGHWFAVVVAAIGVLLNISLIIHLLLKKYSPFAWFAIGIGWCDLLACLFYAFGEIYRIVHNSLRWKWMGCAVVISKPAFWVCFTVRMALTVMEAWCLFTRLIFPSVYRRYGRWTILACIFFFYVFQAVLADFVHSLTAETGRYMLCFENTDMFRLYGDVTGCQKLAVAHHVAMTFILPLLFTRYLYMNMLNVLAESPNATHLLTYNFVQQMYFMDNLLPAFVWSPFFFFFFVFHFGTYLHFSQTTMLHRVTFGTGLTYHAFYPLLCVYFRRDVGGHLMGGLDVSHGYWAKNEEDREEFYGFTIERVTPTWSSSAIRTPHFVTKSKAFKGTKIDYQTI</sequence>
<feature type="transmembrane region" description="Helical" evidence="1">
    <location>
        <begin position="41"/>
        <end position="63"/>
    </location>
</feature>
<dbReference type="Gene3D" id="1.20.1070.10">
    <property type="entry name" value="Rhodopsin 7-helix transmembrane proteins"/>
    <property type="match status" value="1"/>
</dbReference>
<dbReference type="Proteomes" id="UP001651158">
    <property type="component" value="Unassembled WGS sequence"/>
</dbReference>
<dbReference type="EMBL" id="JAKROA010000001">
    <property type="protein sequence ID" value="KAL5112117.1"/>
    <property type="molecule type" value="Genomic_DNA"/>
</dbReference>
<gene>
    <name evidence="2" type="ORF">TcWFU_005304</name>
</gene>
<keyword evidence="1" id="KW-0812">Transmembrane</keyword>
<comment type="caution">
    <text evidence="2">The sequence shown here is derived from an EMBL/GenBank/DDBJ whole genome shotgun (WGS) entry which is preliminary data.</text>
</comment>
<keyword evidence="1" id="KW-1133">Transmembrane helix</keyword>
<name>A0ABR4QR97_9CEST</name>
<feature type="transmembrane region" description="Helical" evidence="1">
    <location>
        <begin position="147"/>
        <end position="166"/>
    </location>
</feature>
<evidence type="ECO:0000256" key="1">
    <source>
        <dbReference type="SAM" id="Phobius"/>
    </source>
</evidence>
<reference evidence="2 3" key="1">
    <citation type="journal article" date="2022" name="Front. Cell. Infect. Microbiol.">
        <title>The Genomes of Two Strains of Taenia crassiceps the Animal Model for the Study of Human Cysticercosis.</title>
        <authorList>
            <person name="Bobes R.J."/>
            <person name="Estrada K."/>
            <person name="Rios-Valencia D.G."/>
            <person name="Calderon-Gallegos A."/>
            <person name="de la Torre P."/>
            <person name="Carrero J.C."/>
            <person name="Sanchez-Flores A."/>
            <person name="Laclette J.P."/>
        </authorList>
    </citation>
    <scope>NUCLEOTIDE SEQUENCE [LARGE SCALE GENOMIC DNA]</scope>
    <source>
        <strain evidence="2">WFUcys</strain>
    </source>
</reference>
<feature type="transmembrane region" description="Helical" evidence="1">
    <location>
        <begin position="257"/>
        <end position="278"/>
    </location>
</feature>
<feature type="transmembrane region" description="Helical" evidence="1">
    <location>
        <begin position="115"/>
        <end position="135"/>
    </location>
</feature>
<feature type="transmembrane region" description="Helical" evidence="1">
    <location>
        <begin position="284"/>
        <end position="306"/>
    </location>
</feature>
<evidence type="ECO:0000313" key="2">
    <source>
        <dbReference type="EMBL" id="KAL5112117.1"/>
    </source>
</evidence>
<keyword evidence="1" id="KW-0472">Membrane</keyword>
<evidence type="ECO:0000313" key="3">
    <source>
        <dbReference type="Proteomes" id="UP001651158"/>
    </source>
</evidence>
<protein>
    <submittedName>
        <fullName evidence="2">Uncharacterized protein</fullName>
    </submittedName>
</protein>
<feature type="transmembrane region" description="Helical" evidence="1">
    <location>
        <begin position="204"/>
        <end position="223"/>
    </location>
</feature>
<dbReference type="SUPFAM" id="SSF81321">
    <property type="entry name" value="Family A G protein-coupled receptor-like"/>
    <property type="match status" value="1"/>
</dbReference>
<proteinExistence type="predicted"/>
<feature type="transmembrane region" description="Helical" evidence="1">
    <location>
        <begin position="70"/>
        <end position="95"/>
    </location>
</feature>
<keyword evidence="3" id="KW-1185">Reference proteome</keyword>
<organism evidence="2 3">
    <name type="scientific">Taenia crassiceps</name>
    <dbReference type="NCBI Taxonomy" id="6207"/>
    <lineage>
        <taxon>Eukaryota</taxon>
        <taxon>Metazoa</taxon>
        <taxon>Spiralia</taxon>
        <taxon>Lophotrochozoa</taxon>
        <taxon>Platyhelminthes</taxon>
        <taxon>Cestoda</taxon>
        <taxon>Eucestoda</taxon>
        <taxon>Cyclophyllidea</taxon>
        <taxon>Taeniidae</taxon>
        <taxon>Taenia</taxon>
    </lineage>
</organism>